<feature type="transmembrane region" description="Helical" evidence="9">
    <location>
        <begin position="106"/>
        <end position="124"/>
    </location>
</feature>
<dbReference type="EMBL" id="CP028901">
    <property type="protein sequence ID" value="AWB33918.1"/>
    <property type="molecule type" value="Genomic_DNA"/>
</dbReference>
<keyword evidence="8 9" id="KW-0472">Membrane</keyword>
<evidence type="ECO:0000256" key="3">
    <source>
        <dbReference type="ARBA" id="ARBA00022670"/>
    </source>
</evidence>
<comment type="pathway">
    <text evidence="9">Protein modification; lipoprotein biosynthesis (signal peptide cleavage).</text>
</comment>
<evidence type="ECO:0000256" key="5">
    <source>
        <dbReference type="ARBA" id="ARBA00022750"/>
    </source>
</evidence>
<evidence type="ECO:0000313" key="13">
    <source>
        <dbReference type="Proteomes" id="UP000244571"/>
    </source>
</evidence>
<dbReference type="InterPro" id="IPR001872">
    <property type="entry name" value="Peptidase_A8"/>
</dbReference>
<keyword evidence="4 9" id="KW-0812">Transmembrane</keyword>
<dbReference type="Proteomes" id="UP000244571">
    <property type="component" value="Chromosome"/>
</dbReference>
<dbReference type="GO" id="GO:0005886">
    <property type="term" value="C:plasma membrane"/>
    <property type="evidence" value="ECO:0007669"/>
    <property type="project" value="UniProtKB-SubCell"/>
</dbReference>
<gene>
    <name evidence="9" type="primary">lspA</name>
    <name evidence="12" type="ORF">DBV39_09600</name>
</gene>
<evidence type="ECO:0000256" key="2">
    <source>
        <dbReference type="ARBA" id="ARBA00022475"/>
    </source>
</evidence>
<feature type="active site" evidence="9">
    <location>
        <position position="148"/>
    </location>
</feature>
<dbReference type="OrthoDB" id="9810259at2"/>
<proteinExistence type="inferred from homology"/>
<evidence type="ECO:0000256" key="6">
    <source>
        <dbReference type="ARBA" id="ARBA00022801"/>
    </source>
</evidence>
<feature type="active site" evidence="9">
    <location>
        <position position="130"/>
    </location>
</feature>
<dbReference type="EC" id="3.4.23.36" evidence="9"/>
<comment type="subcellular location">
    <subcellularLocation>
        <location evidence="9">Cell membrane</location>
        <topology evidence="9">Multi-pass membrane protein</topology>
    </subcellularLocation>
</comment>
<evidence type="ECO:0000256" key="10">
    <source>
        <dbReference type="RuleBase" id="RU000594"/>
    </source>
</evidence>
<comment type="similarity">
    <text evidence="1 9 11">Belongs to the peptidase A8 family.</text>
</comment>
<keyword evidence="6 9" id="KW-0378">Hydrolase</keyword>
<feature type="transmembrane region" description="Helical" evidence="9">
    <location>
        <begin position="144"/>
        <end position="163"/>
    </location>
</feature>
<evidence type="ECO:0000256" key="1">
    <source>
        <dbReference type="ARBA" id="ARBA00006139"/>
    </source>
</evidence>
<keyword evidence="7 9" id="KW-1133">Transmembrane helix</keyword>
<accession>A0A2R4XJG7</accession>
<protein>
    <recommendedName>
        <fullName evidence="9">Lipoprotein signal peptidase</fullName>
        <ecNumber evidence="9">3.4.23.36</ecNumber>
    </recommendedName>
    <alternativeName>
        <fullName evidence="9">Prolipoprotein signal peptidase</fullName>
    </alternativeName>
    <alternativeName>
        <fullName evidence="9">Signal peptidase II</fullName>
        <shortName evidence="9">SPase II</shortName>
    </alternativeName>
</protein>
<keyword evidence="2 9" id="KW-1003">Cell membrane</keyword>
<evidence type="ECO:0000256" key="7">
    <source>
        <dbReference type="ARBA" id="ARBA00022989"/>
    </source>
</evidence>
<dbReference type="PANTHER" id="PTHR33695:SF1">
    <property type="entry name" value="LIPOPROTEIN SIGNAL PEPTIDASE"/>
    <property type="match status" value="1"/>
</dbReference>
<keyword evidence="5 9" id="KW-0064">Aspartyl protease</keyword>
<dbReference type="RefSeq" id="WP_108621345.1">
    <property type="nucleotide sequence ID" value="NZ_CP028901.1"/>
</dbReference>
<evidence type="ECO:0000256" key="8">
    <source>
        <dbReference type="ARBA" id="ARBA00023136"/>
    </source>
</evidence>
<dbReference type="PANTHER" id="PTHR33695">
    <property type="entry name" value="LIPOPROTEIN SIGNAL PEPTIDASE"/>
    <property type="match status" value="1"/>
</dbReference>
<organism evidence="12 13">
    <name type="scientific">Orrella marina</name>
    <dbReference type="NCBI Taxonomy" id="2163011"/>
    <lineage>
        <taxon>Bacteria</taxon>
        <taxon>Pseudomonadati</taxon>
        <taxon>Pseudomonadota</taxon>
        <taxon>Betaproteobacteria</taxon>
        <taxon>Burkholderiales</taxon>
        <taxon>Alcaligenaceae</taxon>
        <taxon>Orrella</taxon>
    </lineage>
</organism>
<evidence type="ECO:0000256" key="11">
    <source>
        <dbReference type="RuleBase" id="RU004181"/>
    </source>
</evidence>
<name>A0A2R4XJG7_9BURK</name>
<dbReference type="KEGG" id="boz:DBV39_09600"/>
<keyword evidence="3 9" id="KW-0645">Protease</keyword>
<dbReference type="UniPathway" id="UPA00665"/>
<dbReference type="AlphaFoldDB" id="A0A2R4XJG7"/>
<feature type="transmembrane region" description="Helical" evidence="9">
    <location>
        <begin position="21"/>
        <end position="43"/>
    </location>
</feature>
<evidence type="ECO:0000256" key="4">
    <source>
        <dbReference type="ARBA" id="ARBA00022692"/>
    </source>
</evidence>
<evidence type="ECO:0000313" key="12">
    <source>
        <dbReference type="EMBL" id="AWB33918.1"/>
    </source>
</evidence>
<dbReference type="HAMAP" id="MF_00161">
    <property type="entry name" value="LspA"/>
    <property type="match status" value="1"/>
</dbReference>
<dbReference type="PRINTS" id="PR00781">
    <property type="entry name" value="LIPOSIGPTASE"/>
</dbReference>
<evidence type="ECO:0000256" key="9">
    <source>
        <dbReference type="HAMAP-Rule" id="MF_00161"/>
    </source>
</evidence>
<feature type="transmembrane region" description="Helical" evidence="9">
    <location>
        <begin position="76"/>
        <end position="94"/>
    </location>
</feature>
<comment type="catalytic activity">
    <reaction evidence="9 10">
        <text>Release of signal peptides from bacterial membrane prolipoproteins. Hydrolyzes -Xaa-Yaa-Zaa-|-(S,diacylglyceryl)Cys-, in which Xaa is hydrophobic (preferably Leu), and Yaa (Ala or Ser) and Zaa (Gly or Ala) have small, neutral side chains.</text>
        <dbReference type="EC" id="3.4.23.36"/>
    </reaction>
</comment>
<dbReference type="GO" id="GO:0006508">
    <property type="term" value="P:proteolysis"/>
    <property type="evidence" value="ECO:0007669"/>
    <property type="project" value="UniProtKB-KW"/>
</dbReference>
<sequence>MTDKLLQPSVPNQVRAYQRRWLMIAFAALVLDIITKAGVSALMPYGQSVPMTGFFNLVHTWNTGAAFSFLADGGGWQRYFFIVIAFAVSVWIALELRKPLPASQALAYSLILGGALGNAFDRLLRGHVVDYLDFHLGGWHWPAFNVADIAIVCGAALMVFSSLRQANDVSKEKTNE</sequence>
<comment type="function">
    <text evidence="9 10">This protein specifically catalyzes the removal of signal peptides from prolipoproteins.</text>
</comment>
<keyword evidence="13" id="KW-1185">Reference proteome</keyword>
<dbReference type="GO" id="GO:0004190">
    <property type="term" value="F:aspartic-type endopeptidase activity"/>
    <property type="evidence" value="ECO:0007669"/>
    <property type="project" value="UniProtKB-UniRule"/>
</dbReference>
<dbReference type="PROSITE" id="PS00855">
    <property type="entry name" value="SPASE_II"/>
    <property type="match status" value="1"/>
</dbReference>
<dbReference type="NCBIfam" id="TIGR00077">
    <property type="entry name" value="lspA"/>
    <property type="match status" value="1"/>
</dbReference>
<reference evidence="12 13" key="1">
    <citation type="submission" date="2018-04" db="EMBL/GenBank/DDBJ databases">
        <title>Bordetella sp. HZ20 isolated from seawater.</title>
        <authorList>
            <person name="Sun C."/>
        </authorList>
    </citation>
    <scope>NUCLEOTIDE SEQUENCE [LARGE SCALE GENOMIC DNA]</scope>
    <source>
        <strain evidence="12 13">HZ20</strain>
    </source>
</reference>
<dbReference type="Pfam" id="PF01252">
    <property type="entry name" value="Peptidase_A8"/>
    <property type="match status" value="1"/>
</dbReference>